<reference evidence="2" key="2">
    <citation type="submission" date="2015-03" db="UniProtKB">
        <authorList>
            <consortium name="EnsemblPlants"/>
        </authorList>
    </citation>
    <scope>IDENTIFICATION</scope>
</reference>
<sequence>MGLVAGTAAVRCSSPMPPPPPALQATAEGRGERGAAPERRDATDGERGGAATAARCPLAPLDSRRLRWPPRFCSSSLDRPRSERRGKGKGGGLAERPLPKMREADVARGEERPRPWRGGSGRPFPALPTPPLLRGRVDLAAPPPPSPQCRLAALARCFCAMGKGGSCAMGKRERIEKGK</sequence>
<dbReference type="EnsemblPlants" id="OBART03G23470.1">
    <property type="protein sequence ID" value="OBART03G23470.1"/>
    <property type="gene ID" value="OBART03G23470"/>
</dbReference>
<dbReference type="Gramene" id="OBART03G23470.1">
    <property type="protein sequence ID" value="OBART03G23470.1"/>
    <property type="gene ID" value="OBART03G23470"/>
</dbReference>
<dbReference type="HOGENOM" id="CLU_1505732_0_0_1"/>
<dbReference type="PaxDb" id="65489-OBART03G23470.1"/>
<name>A0A0D3FKI2_9ORYZ</name>
<organism evidence="2">
    <name type="scientific">Oryza barthii</name>
    <dbReference type="NCBI Taxonomy" id="65489"/>
    <lineage>
        <taxon>Eukaryota</taxon>
        <taxon>Viridiplantae</taxon>
        <taxon>Streptophyta</taxon>
        <taxon>Embryophyta</taxon>
        <taxon>Tracheophyta</taxon>
        <taxon>Spermatophyta</taxon>
        <taxon>Magnoliopsida</taxon>
        <taxon>Liliopsida</taxon>
        <taxon>Poales</taxon>
        <taxon>Poaceae</taxon>
        <taxon>BOP clade</taxon>
        <taxon>Oryzoideae</taxon>
        <taxon>Oryzeae</taxon>
        <taxon>Oryzinae</taxon>
        <taxon>Oryza</taxon>
    </lineage>
</organism>
<keyword evidence="3" id="KW-1185">Reference proteome</keyword>
<feature type="compositionally biased region" description="Basic and acidic residues" evidence="1">
    <location>
        <begin position="97"/>
        <end position="114"/>
    </location>
</feature>
<dbReference type="Proteomes" id="UP000026960">
    <property type="component" value="Chromosome 3"/>
</dbReference>
<feature type="region of interest" description="Disordered" evidence="1">
    <location>
        <begin position="1"/>
        <end position="141"/>
    </location>
</feature>
<accession>A0A0D3FKI2</accession>
<proteinExistence type="predicted"/>
<evidence type="ECO:0000313" key="3">
    <source>
        <dbReference type="Proteomes" id="UP000026960"/>
    </source>
</evidence>
<evidence type="ECO:0000313" key="2">
    <source>
        <dbReference type="EnsemblPlants" id="OBART03G23470.1"/>
    </source>
</evidence>
<feature type="compositionally biased region" description="Basic and acidic residues" evidence="1">
    <location>
        <begin position="29"/>
        <end position="47"/>
    </location>
</feature>
<reference evidence="2" key="1">
    <citation type="journal article" date="2009" name="Rice">
        <title>De Novo Next Generation Sequencing of Plant Genomes.</title>
        <authorList>
            <person name="Rounsley S."/>
            <person name="Marri P.R."/>
            <person name="Yu Y."/>
            <person name="He R."/>
            <person name="Sisneros N."/>
            <person name="Goicoechea J.L."/>
            <person name="Lee S.J."/>
            <person name="Angelova A."/>
            <person name="Kudrna D."/>
            <person name="Luo M."/>
            <person name="Affourtit J."/>
            <person name="Desany B."/>
            <person name="Knight J."/>
            <person name="Niazi F."/>
            <person name="Egholm M."/>
            <person name="Wing R.A."/>
        </authorList>
    </citation>
    <scope>NUCLEOTIDE SEQUENCE [LARGE SCALE GENOMIC DNA]</scope>
    <source>
        <strain evidence="2">cv. IRGC 105608</strain>
    </source>
</reference>
<dbReference type="AlphaFoldDB" id="A0A0D3FKI2"/>
<protein>
    <submittedName>
        <fullName evidence="2">Uncharacterized protein</fullName>
    </submittedName>
</protein>
<evidence type="ECO:0000256" key="1">
    <source>
        <dbReference type="SAM" id="MobiDB-lite"/>
    </source>
</evidence>